<dbReference type="OrthoDB" id="1927586at2759"/>
<feature type="domain" description="SWIM-type" evidence="7">
    <location>
        <begin position="585"/>
        <end position="623"/>
    </location>
</feature>
<dbReference type="PANTHER" id="PTHR31669:SF225">
    <property type="entry name" value="OS03G0655600 PROTEIN"/>
    <property type="match status" value="1"/>
</dbReference>
<keyword evidence="4" id="KW-0862">Zinc</keyword>
<feature type="region of interest" description="Disordered" evidence="6">
    <location>
        <begin position="1"/>
        <end position="47"/>
    </location>
</feature>
<evidence type="ECO:0000313" key="8">
    <source>
        <dbReference type="EMBL" id="KAG2547093.1"/>
    </source>
</evidence>
<dbReference type="Pfam" id="PF03101">
    <property type="entry name" value="FAR1"/>
    <property type="match status" value="1"/>
</dbReference>
<organism evidence="8 9">
    <name type="scientific">Panicum virgatum</name>
    <name type="common">Blackwell switchgrass</name>
    <dbReference type="NCBI Taxonomy" id="38727"/>
    <lineage>
        <taxon>Eukaryota</taxon>
        <taxon>Viridiplantae</taxon>
        <taxon>Streptophyta</taxon>
        <taxon>Embryophyta</taxon>
        <taxon>Tracheophyta</taxon>
        <taxon>Spermatophyta</taxon>
        <taxon>Magnoliopsida</taxon>
        <taxon>Liliopsida</taxon>
        <taxon>Poales</taxon>
        <taxon>Poaceae</taxon>
        <taxon>PACMAD clade</taxon>
        <taxon>Panicoideae</taxon>
        <taxon>Panicodae</taxon>
        <taxon>Paniceae</taxon>
        <taxon>Panicinae</taxon>
        <taxon>Panicum</taxon>
        <taxon>Panicum sect. Hiantes</taxon>
    </lineage>
</organism>
<feature type="compositionally biased region" description="Basic and acidic residues" evidence="6">
    <location>
        <begin position="647"/>
        <end position="662"/>
    </location>
</feature>
<dbReference type="GO" id="GO:0006355">
    <property type="term" value="P:regulation of DNA-templated transcription"/>
    <property type="evidence" value="ECO:0007669"/>
    <property type="project" value="InterPro"/>
</dbReference>
<evidence type="ECO:0000256" key="2">
    <source>
        <dbReference type="ARBA" id="ARBA00022723"/>
    </source>
</evidence>
<dbReference type="EMBL" id="CM029053">
    <property type="protein sequence ID" value="KAG2547093.1"/>
    <property type="molecule type" value="Genomic_DNA"/>
</dbReference>
<feature type="compositionally biased region" description="Low complexity" evidence="6">
    <location>
        <begin position="34"/>
        <end position="47"/>
    </location>
</feature>
<comment type="caution">
    <text evidence="8">The sequence shown here is derived from an EMBL/GenBank/DDBJ whole genome shotgun (WGS) entry which is preliminary data.</text>
</comment>
<dbReference type="SMART" id="SM00575">
    <property type="entry name" value="ZnF_PMZ"/>
    <property type="match status" value="1"/>
</dbReference>
<dbReference type="InterPro" id="IPR004330">
    <property type="entry name" value="FAR1_DNA_bnd_dom"/>
</dbReference>
<feature type="region of interest" description="Disordered" evidence="6">
    <location>
        <begin position="1048"/>
        <end position="1080"/>
    </location>
</feature>
<feature type="region of interest" description="Disordered" evidence="6">
    <location>
        <begin position="647"/>
        <end position="672"/>
    </location>
</feature>
<dbReference type="PROSITE" id="PS50966">
    <property type="entry name" value="ZF_SWIM"/>
    <property type="match status" value="1"/>
</dbReference>
<gene>
    <name evidence="8" type="ORF">PVAP13_9KG084500</name>
</gene>
<dbReference type="GO" id="GO:0008270">
    <property type="term" value="F:zinc ion binding"/>
    <property type="evidence" value="ECO:0007669"/>
    <property type="project" value="UniProtKB-KW"/>
</dbReference>
<proteinExistence type="inferred from homology"/>
<sequence length="1080" mass="117054">MERGAGSEQGSPESEMGDGDNDSVGYGAEMEVDAGSGSAGASAPASSASASASAPAAASAYAARASAYDGVDPFEGIEFDDEEDAWTFYNVYARRVGFSTRISVMHRSRRDGSVMSRQFVCAKEGFRTYRGKNEVARADAADAGDEDSARGRRTRAVTRVGCKAMIRVKKQDNGRWTVTKLETAHNHPLVPANQAHCLRPHKPLSECGKQRPFVGHRNGGTLLSIEPPQSPLTPSVPQTSIAQVVPQYVSDGIGNGTRVILDYVKRMQAEDPAFFYAMQFVEGRPVGNVFWADARARTAYKDFGDTIVLDDYFKRSKHEFPLVAFTGVNHHCQPVLFGCAIIADNNEASFVWLFETFLLAMSGQHPASLTMEHDNALQSAAVKVFPLTRFQFCKWHIFNEAHDKLSHLLNVFPSFHEDFINCINMSETIDEFEANLKALISKVSSQNTEWLNSMYNCRHKWVPVYLRDTFFGDVALKQQCATRSSLFEGYISAKTDSQSFIQQYEKALDCCYEKEVKEEFETKYSPPDIKTSSPIERQGAESYTRSMFLKFQQELIDASVYTADMIKEEGSVSTYIVTKSEGSEKPVTVQFSSSGSSATCSCQMFEYFGIVCRHILAVFGVRGVSALPSQYFLKRWTKNAMDRSSSKKVDAVSRVEEPKEEQSSAEDDEQSPTWRYNSLCREALRYAEQGASSLEVYIVAMQALQEAANRVNMAKRGIGQVAPLAVMPIAAQAPENFGKIQEISSNNNKQKKRKRNSSSSRENATSNQLMYVQQPVNFLFVASGSSSALQGPSQLVAAAPVSLSTQYGQTSGANNSVDDNIPPASVVDKFYGLPDRNASASAPSLGNLQGGETKSTGAASQIKENHELSQANGNRGCSVNTFNSSAAPQLVTVPIGLCLPSMDGSNISAAGNPGMNSVNSGDTNSNGKLSLGLRQPESSAQQAATPSQTKTPESIDPRANLEGSSIRAAAIAAGARIASPSDAASIIKAAQSKGAIRIRPGENLPNYLKPLAPKPLSSLPPVNTPNLVHATPGQCSFGDSAAAKNAIFGSLDVSDDDEYDDDDDTDDEDEGLTGDDAEHE</sequence>
<feature type="compositionally biased region" description="Polar residues" evidence="6">
    <location>
        <begin position="936"/>
        <end position="952"/>
    </location>
</feature>
<feature type="compositionally biased region" description="Acidic residues" evidence="6">
    <location>
        <begin position="1053"/>
        <end position="1080"/>
    </location>
</feature>
<feature type="region of interest" description="Disordered" evidence="6">
    <location>
        <begin position="840"/>
        <end position="860"/>
    </location>
</feature>
<dbReference type="PANTHER" id="PTHR31669">
    <property type="entry name" value="PROTEIN FAR1-RELATED SEQUENCE 10-RELATED"/>
    <property type="match status" value="1"/>
</dbReference>
<keyword evidence="3 5" id="KW-0863">Zinc-finger</keyword>
<dbReference type="Pfam" id="PF04434">
    <property type="entry name" value="SWIM"/>
    <property type="match status" value="1"/>
</dbReference>
<evidence type="ECO:0000256" key="1">
    <source>
        <dbReference type="ARBA" id="ARBA00005889"/>
    </source>
</evidence>
<feature type="region of interest" description="Disordered" evidence="6">
    <location>
        <begin position="740"/>
        <end position="767"/>
    </location>
</feature>
<evidence type="ECO:0000256" key="4">
    <source>
        <dbReference type="ARBA" id="ARBA00022833"/>
    </source>
</evidence>
<evidence type="ECO:0000256" key="3">
    <source>
        <dbReference type="ARBA" id="ARBA00022771"/>
    </source>
</evidence>
<evidence type="ECO:0000256" key="5">
    <source>
        <dbReference type="PROSITE-ProRule" id="PRU00325"/>
    </source>
</evidence>
<protein>
    <recommendedName>
        <fullName evidence="7">SWIM-type domain-containing protein</fullName>
    </recommendedName>
</protein>
<feature type="region of interest" description="Disordered" evidence="6">
    <location>
        <begin position="910"/>
        <end position="959"/>
    </location>
</feature>
<comment type="similarity">
    <text evidence="1">Belongs to the FHY3/FAR1 family.</text>
</comment>
<dbReference type="InterPro" id="IPR031052">
    <property type="entry name" value="FHY3/FAR1"/>
</dbReference>
<evidence type="ECO:0000313" key="9">
    <source>
        <dbReference type="Proteomes" id="UP000823388"/>
    </source>
</evidence>
<name>A0A8T0NDC0_PANVG</name>
<dbReference type="Pfam" id="PF10551">
    <property type="entry name" value="MULE"/>
    <property type="match status" value="1"/>
</dbReference>
<dbReference type="InterPro" id="IPR007527">
    <property type="entry name" value="Znf_SWIM"/>
</dbReference>
<reference evidence="8" key="1">
    <citation type="submission" date="2020-05" db="EMBL/GenBank/DDBJ databases">
        <title>WGS assembly of Panicum virgatum.</title>
        <authorList>
            <person name="Lovell J.T."/>
            <person name="Jenkins J."/>
            <person name="Shu S."/>
            <person name="Juenger T.E."/>
            <person name="Schmutz J."/>
        </authorList>
    </citation>
    <scope>NUCLEOTIDE SEQUENCE</scope>
    <source>
        <strain evidence="8">AP13</strain>
    </source>
</reference>
<dbReference type="InterPro" id="IPR018289">
    <property type="entry name" value="MULE_transposase_dom"/>
</dbReference>
<keyword evidence="9" id="KW-1185">Reference proteome</keyword>
<evidence type="ECO:0000256" key="6">
    <source>
        <dbReference type="SAM" id="MobiDB-lite"/>
    </source>
</evidence>
<feature type="compositionally biased region" description="Polar residues" evidence="6">
    <location>
        <begin position="840"/>
        <end position="859"/>
    </location>
</feature>
<dbReference type="InterPro" id="IPR006564">
    <property type="entry name" value="Znf_PMZ"/>
</dbReference>
<evidence type="ECO:0000259" key="7">
    <source>
        <dbReference type="PROSITE" id="PS50966"/>
    </source>
</evidence>
<feature type="compositionally biased region" description="Polar residues" evidence="6">
    <location>
        <begin position="910"/>
        <end position="928"/>
    </location>
</feature>
<dbReference type="Proteomes" id="UP000823388">
    <property type="component" value="Chromosome 9K"/>
</dbReference>
<keyword evidence="2" id="KW-0479">Metal-binding</keyword>
<accession>A0A8T0NDC0</accession>
<dbReference type="AlphaFoldDB" id="A0A8T0NDC0"/>